<accession>A0A9P3GFC7</accession>
<comment type="caution">
    <text evidence="2">The sequence shown here is derived from an EMBL/GenBank/DDBJ whole genome shotgun (WGS) entry which is preliminary data.</text>
</comment>
<evidence type="ECO:0000259" key="1">
    <source>
        <dbReference type="Pfam" id="PF20151"/>
    </source>
</evidence>
<dbReference type="EMBL" id="BPQB01000035">
    <property type="protein sequence ID" value="GJE93812.1"/>
    <property type="molecule type" value="Genomic_DNA"/>
</dbReference>
<protein>
    <recommendedName>
        <fullName evidence="1">DUF6533 domain-containing protein</fullName>
    </recommendedName>
</protein>
<feature type="domain" description="DUF6533" evidence="1">
    <location>
        <begin position="46"/>
        <end position="90"/>
    </location>
</feature>
<dbReference type="OrthoDB" id="2745134at2759"/>
<keyword evidence="3" id="KW-1185">Reference proteome</keyword>
<name>A0A9P3GFC7_9APHY</name>
<proteinExistence type="predicted"/>
<evidence type="ECO:0000313" key="3">
    <source>
        <dbReference type="Proteomes" id="UP000703269"/>
    </source>
</evidence>
<dbReference type="AlphaFoldDB" id="A0A9P3GFC7"/>
<dbReference type="Pfam" id="PF20151">
    <property type="entry name" value="DUF6533"/>
    <property type="match status" value="1"/>
</dbReference>
<sequence length="151" mass="16858">MIADSYMLGALASKALSAPLRNEADAGRSPQAELSPLQDASFFQDYINGALIALIAYEHIITFDAEIRVIWGRRRTLPAILFVINRYNLLLDAIVLLQIYLRLDLTVRLTKQEPDLALTCETRRASCKYSTPALLPLMSRCIQIYSPAGSQ</sequence>
<gene>
    <name evidence="2" type="ORF">PsYK624_099740</name>
</gene>
<organism evidence="2 3">
    <name type="scientific">Phanerochaete sordida</name>
    <dbReference type="NCBI Taxonomy" id="48140"/>
    <lineage>
        <taxon>Eukaryota</taxon>
        <taxon>Fungi</taxon>
        <taxon>Dikarya</taxon>
        <taxon>Basidiomycota</taxon>
        <taxon>Agaricomycotina</taxon>
        <taxon>Agaricomycetes</taxon>
        <taxon>Polyporales</taxon>
        <taxon>Phanerochaetaceae</taxon>
        <taxon>Phanerochaete</taxon>
    </lineage>
</organism>
<dbReference type="InterPro" id="IPR045340">
    <property type="entry name" value="DUF6533"/>
</dbReference>
<evidence type="ECO:0000313" key="2">
    <source>
        <dbReference type="EMBL" id="GJE93812.1"/>
    </source>
</evidence>
<reference evidence="2 3" key="1">
    <citation type="submission" date="2021-08" db="EMBL/GenBank/DDBJ databases">
        <title>Draft Genome Sequence of Phanerochaete sordida strain YK-624.</title>
        <authorList>
            <person name="Mori T."/>
            <person name="Dohra H."/>
            <person name="Suzuki T."/>
            <person name="Kawagishi H."/>
            <person name="Hirai H."/>
        </authorList>
    </citation>
    <scope>NUCLEOTIDE SEQUENCE [LARGE SCALE GENOMIC DNA]</scope>
    <source>
        <strain evidence="2 3">YK-624</strain>
    </source>
</reference>
<dbReference type="Proteomes" id="UP000703269">
    <property type="component" value="Unassembled WGS sequence"/>
</dbReference>